<dbReference type="GO" id="GO:0006508">
    <property type="term" value="P:proteolysis"/>
    <property type="evidence" value="ECO:0007669"/>
    <property type="project" value="UniProtKB-KW"/>
</dbReference>
<dbReference type="Proteomes" id="UP001431572">
    <property type="component" value="Chromosome 2"/>
</dbReference>
<keyword evidence="9 12" id="KW-1133">Transmembrane helix</keyword>
<dbReference type="InterPro" id="IPR046342">
    <property type="entry name" value="CBS_dom_sf"/>
</dbReference>
<evidence type="ECO:0000256" key="8">
    <source>
        <dbReference type="ARBA" id="ARBA00022833"/>
    </source>
</evidence>
<dbReference type="SUPFAM" id="SSF54631">
    <property type="entry name" value="CBS-domain pair"/>
    <property type="match status" value="1"/>
</dbReference>
<evidence type="ECO:0000256" key="12">
    <source>
        <dbReference type="SAM" id="Phobius"/>
    </source>
</evidence>
<keyword evidence="8" id="KW-0862">Zinc</keyword>
<accession>A0A8T7M7S9</accession>
<dbReference type="GO" id="GO:0016020">
    <property type="term" value="C:membrane"/>
    <property type="evidence" value="ECO:0007669"/>
    <property type="project" value="UniProtKB-SubCell"/>
</dbReference>
<gene>
    <name evidence="14" type="ORF">HXX08_19940</name>
    <name evidence="15" type="ORF">OZ401_003671</name>
</gene>
<evidence type="ECO:0000313" key="16">
    <source>
        <dbReference type="Proteomes" id="UP000521676"/>
    </source>
</evidence>
<feature type="domain" description="Peptidase M50" evidence="13">
    <location>
        <begin position="50"/>
        <end position="117"/>
    </location>
</feature>
<dbReference type="Gene3D" id="3.10.580.10">
    <property type="entry name" value="CBS-domain"/>
    <property type="match status" value="1"/>
</dbReference>
<keyword evidence="10" id="KW-0482">Metalloprotease</keyword>
<comment type="cofactor">
    <cofactor evidence="1">
        <name>Zn(2+)</name>
        <dbReference type="ChEBI" id="CHEBI:29105"/>
    </cofactor>
</comment>
<dbReference type="AlphaFoldDB" id="A0A8T7M7S9"/>
<evidence type="ECO:0000256" key="11">
    <source>
        <dbReference type="ARBA" id="ARBA00023136"/>
    </source>
</evidence>
<reference evidence="14 16" key="1">
    <citation type="submission" date="2020-06" db="EMBL/GenBank/DDBJ databases">
        <title>Anoxygenic phototrophic Chloroflexota member uses a Type I reaction center.</title>
        <authorList>
            <person name="Tsuji J.M."/>
            <person name="Shaw N.A."/>
            <person name="Nagashima S."/>
            <person name="Venkiteswaran J."/>
            <person name="Schiff S.L."/>
            <person name="Hanada S."/>
            <person name="Tank M."/>
            <person name="Neufeld J.D."/>
        </authorList>
    </citation>
    <scope>NUCLEOTIDE SEQUENCE [LARGE SCALE GENOMIC DNA]</scope>
    <source>
        <strain evidence="14">L227-S17</strain>
    </source>
</reference>
<dbReference type="PANTHER" id="PTHR39188:SF3">
    <property type="entry name" value="STAGE IV SPORULATION PROTEIN FB"/>
    <property type="match status" value="1"/>
</dbReference>
<dbReference type="EMBL" id="CP128400">
    <property type="protein sequence ID" value="WJW68073.1"/>
    <property type="molecule type" value="Genomic_DNA"/>
</dbReference>
<evidence type="ECO:0000256" key="5">
    <source>
        <dbReference type="ARBA" id="ARBA00022692"/>
    </source>
</evidence>
<evidence type="ECO:0000313" key="17">
    <source>
        <dbReference type="Proteomes" id="UP001431572"/>
    </source>
</evidence>
<proteinExistence type="inferred from homology"/>
<feature type="transmembrane region" description="Helical" evidence="12">
    <location>
        <begin position="176"/>
        <end position="196"/>
    </location>
</feature>
<keyword evidence="7" id="KW-0378">Hydrolase</keyword>
<feature type="transmembrane region" description="Helical" evidence="12">
    <location>
        <begin position="16"/>
        <end position="36"/>
    </location>
</feature>
<evidence type="ECO:0000256" key="2">
    <source>
        <dbReference type="ARBA" id="ARBA00004141"/>
    </source>
</evidence>
<feature type="transmembrane region" description="Helical" evidence="12">
    <location>
        <begin position="132"/>
        <end position="156"/>
    </location>
</feature>
<dbReference type="GO" id="GO:0046872">
    <property type="term" value="F:metal ion binding"/>
    <property type="evidence" value="ECO:0007669"/>
    <property type="project" value="UniProtKB-KW"/>
</dbReference>
<dbReference type="Pfam" id="PF02163">
    <property type="entry name" value="Peptidase_M50"/>
    <property type="match status" value="2"/>
</dbReference>
<evidence type="ECO:0000256" key="3">
    <source>
        <dbReference type="ARBA" id="ARBA00007931"/>
    </source>
</evidence>
<dbReference type="EMBL" id="JACATZ010000003">
    <property type="protein sequence ID" value="NWJ48134.1"/>
    <property type="molecule type" value="Genomic_DNA"/>
</dbReference>
<evidence type="ECO:0000256" key="4">
    <source>
        <dbReference type="ARBA" id="ARBA00022670"/>
    </source>
</evidence>
<keyword evidence="5 12" id="KW-0812">Transmembrane</keyword>
<keyword evidence="17" id="KW-1185">Reference proteome</keyword>
<protein>
    <submittedName>
        <fullName evidence="14">M50 family metallopeptidase</fullName>
    </submittedName>
</protein>
<evidence type="ECO:0000313" key="14">
    <source>
        <dbReference type="EMBL" id="NWJ48134.1"/>
    </source>
</evidence>
<dbReference type="RefSeq" id="WP_341469977.1">
    <property type="nucleotide sequence ID" value="NZ_CP128400.1"/>
</dbReference>
<keyword evidence="4" id="KW-0645">Protease</keyword>
<dbReference type="GO" id="GO:0008237">
    <property type="term" value="F:metallopeptidase activity"/>
    <property type="evidence" value="ECO:0007669"/>
    <property type="project" value="UniProtKB-KW"/>
</dbReference>
<dbReference type="InterPro" id="IPR008915">
    <property type="entry name" value="Peptidase_M50"/>
</dbReference>
<feature type="transmembrane region" description="Helical" evidence="12">
    <location>
        <begin position="99"/>
        <end position="120"/>
    </location>
</feature>
<evidence type="ECO:0000256" key="7">
    <source>
        <dbReference type="ARBA" id="ARBA00022801"/>
    </source>
</evidence>
<evidence type="ECO:0000256" key="10">
    <source>
        <dbReference type="ARBA" id="ARBA00023049"/>
    </source>
</evidence>
<comment type="subcellular location">
    <subcellularLocation>
        <location evidence="2">Membrane</location>
        <topology evidence="2">Multi-pass membrane protein</topology>
    </subcellularLocation>
</comment>
<keyword evidence="11 12" id="KW-0472">Membrane</keyword>
<feature type="domain" description="Peptidase M50" evidence="13">
    <location>
        <begin position="126"/>
        <end position="175"/>
    </location>
</feature>
<feature type="transmembrane region" description="Helical" evidence="12">
    <location>
        <begin position="42"/>
        <end position="62"/>
    </location>
</feature>
<evidence type="ECO:0000259" key="13">
    <source>
        <dbReference type="Pfam" id="PF02163"/>
    </source>
</evidence>
<evidence type="ECO:0000313" key="15">
    <source>
        <dbReference type="EMBL" id="WJW68073.1"/>
    </source>
</evidence>
<evidence type="ECO:0000256" key="1">
    <source>
        <dbReference type="ARBA" id="ARBA00001947"/>
    </source>
</evidence>
<keyword evidence="6" id="KW-0479">Metal-binding</keyword>
<dbReference type="Proteomes" id="UP000521676">
    <property type="component" value="Unassembled WGS sequence"/>
</dbReference>
<organism evidence="14 16">
    <name type="scientific">Candidatus Chlorohelix allophototropha</name>
    <dbReference type="NCBI Taxonomy" id="3003348"/>
    <lineage>
        <taxon>Bacteria</taxon>
        <taxon>Bacillati</taxon>
        <taxon>Chloroflexota</taxon>
        <taxon>Chloroflexia</taxon>
        <taxon>Candidatus Chloroheliales</taxon>
        <taxon>Candidatus Chloroheliaceae</taxon>
        <taxon>Candidatus Chlorohelix</taxon>
    </lineage>
</organism>
<evidence type="ECO:0000256" key="6">
    <source>
        <dbReference type="ARBA" id="ARBA00022723"/>
    </source>
</evidence>
<sequence length="386" mass="42204">MFGNSFKLFTWRGVEIFMDLTALFIIVFYVATLGGVSRNDGLLIGVAVGVLIIASILIHELAHAAVGMLLGAKVDKIMLSVIGGVCVFGSKRTSNWRDLLISLAGPASNFALWFIFNLSFEQTRNQSLQTTAWIYICYYVSQANLLLAIFNLLPGFPLDGGQALRALVLLVTRRELWAAWAVALGGLGVGGFFAFIVINDLQSGQPSVLNVILLGMLGYWIVSASLGQLQSTKQFTGQAMRFKRAPAAPVATSQKQESISEGIPAGALANRGFDSTFDPRTTIIEFLARTSTISDGVMIPVLRDGFFAGMLTRSIARKVSRDQQQYTYLEKIMMPRRDFQAVYEDDDLSMARLLLRAGRGKPVLVLDRGGVFIGSISAAELEKVRR</sequence>
<name>A0A8T7M7S9_9CHLR</name>
<evidence type="ECO:0000256" key="9">
    <source>
        <dbReference type="ARBA" id="ARBA00022989"/>
    </source>
</evidence>
<reference evidence="15" key="2">
    <citation type="journal article" date="2024" name="Nature">
        <title>Anoxygenic phototroph of the Chloroflexota uses a type I reaction centre.</title>
        <authorList>
            <person name="Tsuji J.M."/>
            <person name="Shaw N.A."/>
            <person name="Nagashima S."/>
            <person name="Venkiteswaran J.J."/>
            <person name="Schiff S.L."/>
            <person name="Watanabe T."/>
            <person name="Fukui M."/>
            <person name="Hanada S."/>
            <person name="Tank M."/>
            <person name="Neufeld J.D."/>
        </authorList>
    </citation>
    <scope>NUCLEOTIDE SEQUENCE</scope>
    <source>
        <strain evidence="15">L227-S17</strain>
    </source>
</reference>
<comment type="similarity">
    <text evidence="3">Belongs to the peptidase M50B family.</text>
</comment>
<dbReference type="PANTHER" id="PTHR39188">
    <property type="entry name" value="MEMBRANE-ASSOCIATED ZINC METALLOPROTEASE M50B"/>
    <property type="match status" value="1"/>
</dbReference>
<feature type="transmembrane region" description="Helical" evidence="12">
    <location>
        <begin position="208"/>
        <end position="226"/>
    </location>
</feature>